<feature type="transmembrane region" description="Helical" evidence="9">
    <location>
        <begin position="256"/>
        <end position="276"/>
    </location>
</feature>
<feature type="signal peptide" evidence="10">
    <location>
        <begin position="1"/>
        <end position="25"/>
    </location>
</feature>
<feature type="domain" description="G-protein coupled receptors family 2 profile 2" evidence="11">
    <location>
        <begin position="82"/>
        <end position="319"/>
    </location>
</feature>
<feature type="chain" id="PRO_5003262613" description="G-protein coupled receptors family 2 profile 2 domain-containing protein" evidence="10">
    <location>
        <begin position="26"/>
        <end position="382"/>
    </location>
</feature>
<dbReference type="InterPro" id="IPR022343">
    <property type="entry name" value="GCR1-cAMP_receptor"/>
</dbReference>
<dbReference type="InterPro" id="IPR017452">
    <property type="entry name" value="GPCR_Rhodpsn_7TM"/>
</dbReference>
<evidence type="ECO:0000256" key="3">
    <source>
        <dbReference type="ARBA" id="ARBA00022692"/>
    </source>
</evidence>
<dbReference type="GO" id="GO:0030435">
    <property type="term" value="P:sporulation resulting in formation of a cellular spore"/>
    <property type="evidence" value="ECO:0007669"/>
    <property type="project" value="EnsemblProtists"/>
</dbReference>
<dbReference type="InParanoid" id="F0ZN01"/>
<evidence type="ECO:0000313" key="14">
    <source>
        <dbReference type="Proteomes" id="UP000001064"/>
    </source>
</evidence>
<protein>
    <recommendedName>
        <fullName evidence="15">G-protein coupled receptors family 2 profile 2 domain-containing protein</fullName>
    </recommendedName>
</protein>
<comment type="subcellular location">
    <subcellularLocation>
        <location evidence="1">Membrane</location>
        <topology evidence="1">Multi-pass membrane protein</topology>
    </subcellularLocation>
</comment>
<dbReference type="eggNOG" id="ENOG502RSRC">
    <property type="taxonomic scope" value="Eukaryota"/>
</dbReference>
<keyword evidence="14" id="KW-1185">Reference proteome</keyword>
<keyword evidence="8" id="KW-0807">Transducer</keyword>
<evidence type="ECO:0000259" key="11">
    <source>
        <dbReference type="PROSITE" id="PS50261"/>
    </source>
</evidence>
<keyword evidence="3 9" id="KW-0812">Transmembrane</keyword>
<dbReference type="RefSeq" id="XP_003288794.1">
    <property type="nucleotide sequence ID" value="XM_003288746.1"/>
</dbReference>
<evidence type="ECO:0000256" key="2">
    <source>
        <dbReference type="ARBA" id="ARBA00008360"/>
    </source>
</evidence>
<dbReference type="Gene3D" id="1.20.1070.10">
    <property type="entry name" value="Rhodopsin 7-helix transmembrane proteins"/>
    <property type="match status" value="1"/>
</dbReference>
<dbReference type="GO" id="GO:0007166">
    <property type="term" value="P:cell surface receptor signaling pathway"/>
    <property type="evidence" value="ECO:0007669"/>
    <property type="project" value="InterPro"/>
</dbReference>
<dbReference type="GO" id="GO:0007189">
    <property type="term" value="P:adenylate cyclase-activating G protein-coupled receptor signaling pathway"/>
    <property type="evidence" value="ECO:0000318"/>
    <property type="project" value="GO_Central"/>
</dbReference>
<dbReference type="VEuPathDB" id="AmoebaDB:DICPUDRAFT_34601"/>
<feature type="transmembrane region" description="Helical" evidence="9">
    <location>
        <begin position="296"/>
        <end position="317"/>
    </location>
</feature>
<keyword evidence="5" id="KW-0297">G-protein coupled receptor</keyword>
<feature type="domain" description="G-protein coupled receptors family 1 profile" evidence="12">
    <location>
        <begin position="96"/>
        <end position="315"/>
    </location>
</feature>
<dbReference type="PANTHER" id="PTHR23112">
    <property type="entry name" value="G PROTEIN-COUPLED RECEPTOR 157-RELATED"/>
    <property type="match status" value="1"/>
</dbReference>
<evidence type="ECO:0000256" key="1">
    <source>
        <dbReference type="ARBA" id="ARBA00004141"/>
    </source>
</evidence>
<evidence type="ECO:0000313" key="13">
    <source>
        <dbReference type="EMBL" id="EGC34657.1"/>
    </source>
</evidence>
<proteinExistence type="inferred from homology"/>
<dbReference type="KEGG" id="dpp:DICPUDRAFT_34601"/>
<keyword evidence="6 9" id="KW-0472">Membrane</keyword>
<dbReference type="GO" id="GO:0004930">
    <property type="term" value="F:G protein-coupled receptor activity"/>
    <property type="evidence" value="ECO:0000318"/>
    <property type="project" value="GO_Central"/>
</dbReference>
<accession>F0ZN01</accession>
<reference evidence="14" key="1">
    <citation type="journal article" date="2011" name="Genome Biol.">
        <title>Comparative genomics of the social amoebae Dictyostelium discoideum and Dictyostelium purpureum.</title>
        <authorList>
            <consortium name="US DOE Joint Genome Institute (JGI-PGF)"/>
            <person name="Sucgang R."/>
            <person name="Kuo A."/>
            <person name="Tian X."/>
            <person name="Salerno W."/>
            <person name="Parikh A."/>
            <person name="Feasley C.L."/>
            <person name="Dalin E."/>
            <person name="Tu H."/>
            <person name="Huang E."/>
            <person name="Barry K."/>
            <person name="Lindquist E."/>
            <person name="Shapiro H."/>
            <person name="Bruce D."/>
            <person name="Schmutz J."/>
            <person name="Salamov A."/>
            <person name="Fey P."/>
            <person name="Gaudet P."/>
            <person name="Anjard C."/>
            <person name="Babu M.M."/>
            <person name="Basu S."/>
            <person name="Bushmanova Y."/>
            <person name="van der Wel H."/>
            <person name="Katoh-Kurasawa M."/>
            <person name="Dinh C."/>
            <person name="Coutinho P.M."/>
            <person name="Saito T."/>
            <person name="Elias M."/>
            <person name="Schaap P."/>
            <person name="Kay R.R."/>
            <person name="Henrissat B."/>
            <person name="Eichinger L."/>
            <person name="Rivero F."/>
            <person name="Putnam N.H."/>
            <person name="West C.M."/>
            <person name="Loomis W.F."/>
            <person name="Chisholm R.L."/>
            <person name="Shaulsky G."/>
            <person name="Strassmann J.E."/>
            <person name="Queller D.C."/>
            <person name="Kuspa A."/>
            <person name="Grigoriev I.V."/>
        </authorList>
    </citation>
    <scope>NUCLEOTIDE SEQUENCE [LARGE SCALE GENOMIC DNA]</scope>
    <source>
        <strain evidence="14">QSDP1</strain>
    </source>
</reference>
<dbReference type="GO" id="GO:0005886">
    <property type="term" value="C:plasma membrane"/>
    <property type="evidence" value="ECO:0000318"/>
    <property type="project" value="GO_Central"/>
</dbReference>
<dbReference type="FunCoup" id="F0ZN01">
    <property type="interactions" value="19"/>
</dbReference>
<keyword evidence="7" id="KW-0675">Receptor</keyword>
<dbReference type="PRINTS" id="PR02000">
    <property type="entry name" value="GCR1PLANT"/>
</dbReference>
<dbReference type="InterPro" id="IPR022340">
    <property type="entry name" value="GPCR_GCR1_put"/>
</dbReference>
<dbReference type="OrthoDB" id="17520at2759"/>
<organism evidence="13 14">
    <name type="scientific">Dictyostelium purpureum</name>
    <name type="common">Slime mold</name>
    <dbReference type="NCBI Taxonomy" id="5786"/>
    <lineage>
        <taxon>Eukaryota</taxon>
        <taxon>Amoebozoa</taxon>
        <taxon>Evosea</taxon>
        <taxon>Eumycetozoa</taxon>
        <taxon>Dictyostelia</taxon>
        <taxon>Dictyosteliales</taxon>
        <taxon>Dictyosteliaceae</taxon>
        <taxon>Dictyostelium</taxon>
    </lineage>
</organism>
<evidence type="ECO:0000256" key="4">
    <source>
        <dbReference type="ARBA" id="ARBA00022989"/>
    </source>
</evidence>
<evidence type="ECO:0000256" key="6">
    <source>
        <dbReference type="ARBA" id="ARBA00023136"/>
    </source>
</evidence>
<dbReference type="SUPFAM" id="SSF81321">
    <property type="entry name" value="Family A G protein-coupled receptor-like"/>
    <property type="match status" value="1"/>
</dbReference>
<evidence type="ECO:0000256" key="9">
    <source>
        <dbReference type="SAM" id="Phobius"/>
    </source>
</evidence>
<evidence type="ECO:0000259" key="12">
    <source>
        <dbReference type="PROSITE" id="PS50262"/>
    </source>
</evidence>
<feature type="transmembrane region" description="Helical" evidence="9">
    <location>
        <begin position="185"/>
        <end position="205"/>
    </location>
</feature>
<dbReference type="PROSITE" id="PS50261">
    <property type="entry name" value="G_PROTEIN_RECEP_F2_4"/>
    <property type="match status" value="1"/>
</dbReference>
<feature type="transmembrane region" description="Helical" evidence="9">
    <location>
        <begin position="225"/>
        <end position="244"/>
    </location>
</feature>
<evidence type="ECO:0000256" key="5">
    <source>
        <dbReference type="ARBA" id="ARBA00023040"/>
    </source>
</evidence>
<dbReference type="PANTHER" id="PTHR23112:SF8">
    <property type="entry name" value="CYCLIC AMP RECEPTOR-LIKE PROTEIN A"/>
    <property type="match status" value="1"/>
</dbReference>
<dbReference type="GO" id="GO:0030308">
    <property type="term" value="P:negative regulation of cell growth"/>
    <property type="evidence" value="ECO:0007669"/>
    <property type="project" value="EnsemblProtists"/>
</dbReference>
<comment type="similarity">
    <text evidence="2">Belongs to the G-protein coupled receptor 5 family.</text>
</comment>
<name>F0ZN01_DICPU</name>
<keyword evidence="4 9" id="KW-1133">Transmembrane helix</keyword>
<dbReference type="OMA" id="PRICIVQ"/>
<evidence type="ECO:0000256" key="7">
    <source>
        <dbReference type="ARBA" id="ARBA00023170"/>
    </source>
</evidence>
<dbReference type="EMBL" id="GL871088">
    <property type="protein sequence ID" value="EGC34657.1"/>
    <property type="molecule type" value="Genomic_DNA"/>
</dbReference>
<dbReference type="PRINTS" id="PR02001">
    <property type="entry name" value="GCR1CAMPR"/>
</dbReference>
<evidence type="ECO:0000256" key="10">
    <source>
        <dbReference type="SAM" id="SignalP"/>
    </source>
</evidence>
<dbReference type="GeneID" id="10499324"/>
<keyword evidence="10" id="KW-0732">Signal</keyword>
<feature type="transmembrane region" description="Helical" evidence="9">
    <location>
        <begin position="85"/>
        <end position="105"/>
    </location>
</feature>
<dbReference type="AlphaFoldDB" id="F0ZN01"/>
<evidence type="ECO:0008006" key="15">
    <source>
        <dbReference type="Google" id="ProtNLM"/>
    </source>
</evidence>
<feature type="transmembrane region" description="Helical" evidence="9">
    <location>
        <begin position="117"/>
        <end position="135"/>
    </location>
</feature>
<sequence length="382" mass="43832">MLVFKYLSKTILLILCCIIVVNVSSAEFNSNNNNIDFKNVFKINNNSSIGSNNNIGSGSSITSSISDDSGYDHFTKEQIEKLDSIVYISSGMGCAGALFIIITFILFKDVRSFATKLIFFLSLSDLMSAISYLPFGRRNTVMCNLQGMGLVFFLSSSYFWTMCISISLFVVFFTSRYELNHWLKYFHMVCWGIPFITALVSLLFHAYGRTASWCFLYDPTSVFRLLYYVPLIAVFFINLLVFVAIRWKISQHSNSLVSKVNIIVSFYLIAFTLSQLPTIINSFQNFSKPNDPQFSLYAFQLLLQPLQGFLNCIVYGINEGFTKHYIYFFEKHICRCRKSRELKEIESDRINLLVDYDTSDEEDIMDHDIDKLIIDDYDGVGV</sequence>
<dbReference type="InterPro" id="IPR017981">
    <property type="entry name" value="GPCR_2-like_7TM"/>
</dbReference>
<dbReference type="Proteomes" id="UP000001064">
    <property type="component" value="Unassembled WGS sequence"/>
</dbReference>
<dbReference type="STRING" id="5786.F0ZN01"/>
<dbReference type="Pfam" id="PF05462">
    <property type="entry name" value="Dicty_CAR"/>
    <property type="match status" value="1"/>
</dbReference>
<feature type="transmembrane region" description="Helical" evidence="9">
    <location>
        <begin position="147"/>
        <end position="173"/>
    </location>
</feature>
<evidence type="ECO:0000256" key="8">
    <source>
        <dbReference type="ARBA" id="ARBA00023224"/>
    </source>
</evidence>
<dbReference type="PROSITE" id="PS50262">
    <property type="entry name" value="G_PROTEIN_RECEP_F1_2"/>
    <property type="match status" value="1"/>
</dbReference>
<gene>
    <name evidence="13" type="ORF">DICPUDRAFT_34601</name>
</gene>